<dbReference type="PATRIC" id="fig|1094489.3.peg.412"/>
<dbReference type="EMBL" id="CP003123">
    <property type="protein sequence ID" value="AGF74212.1"/>
    <property type="molecule type" value="Genomic_DNA"/>
</dbReference>
<sequence length="266" mass="29918">MEIILNSGGILGEYIERLAAILYPPICLGCKKIVSAHGTVCPDCWKDLQFITRPYCPVMGVPFHHDMGDGFLSGEAIQTSPPFSRIRSAVVHKGLARILAIRLKYSDHIELARFMANWMILAGREVINDCDVIIPIPLHFRRFFRRRYNQSAELARYIAVIRKKPFKPGWLTRCRHTRPQVGLSSRERKLNVQGAFKVPKEVKKHIKGCSILLIDDVLTTGVTVTAAAAILKRAGARQVDILTFSRVLKNDPIFPNLGEATNNVSY</sequence>
<reference evidence="4 5" key="1">
    <citation type="journal article" date="2013" name="PLoS Genet.">
        <title>A gene transfer agent and a dynamic repertoire of secretion systems hold the keys to the explosive radiation of the emerging pathogen Bartonella.</title>
        <authorList>
            <person name="Guy L."/>
            <person name="Nystedt B."/>
            <person name="Toft C."/>
            <person name="Zaremba-Niedzwiedzka K."/>
            <person name="Berglund E.C."/>
            <person name="Granberg F."/>
            <person name="Naslund K."/>
            <person name="Eriksson A.S."/>
            <person name="Andersson S.G."/>
        </authorList>
    </citation>
    <scope>NUCLEOTIDE SEQUENCE [LARGE SCALE GENOMIC DNA]</scope>
    <source>
        <strain evidence="4 5">Aust/NH1</strain>
    </source>
</reference>
<evidence type="ECO:0000256" key="1">
    <source>
        <dbReference type="ARBA" id="ARBA00008007"/>
    </source>
</evidence>
<evidence type="ECO:0000313" key="4">
    <source>
        <dbReference type="EMBL" id="AGF74212.1"/>
    </source>
</evidence>
<proteinExistence type="inferred from homology"/>
<organism evidence="4 5">
    <name type="scientific">Bartonella australis (strain Aust/NH1)</name>
    <dbReference type="NCBI Taxonomy" id="1094489"/>
    <lineage>
        <taxon>Bacteria</taxon>
        <taxon>Pseudomonadati</taxon>
        <taxon>Pseudomonadota</taxon>
        <taxon>Alphaproteobacteria</taxon>
        <taxon>Hyphomicrobiales</taxon>
        <taxon>Bartonellaceae</taxon>
        <taxon>Bartonella</taxon>
    </lineage>
</organism>
<dbReference type="eggNOG" id="COG1040">
    <property type="taxonomic scope" value="Bacteria"/>
</dbReference>
<dbReference type="InterPro" id="IPR051910">
    <property type="entry name" value="ComF/GntX_DNA_util-trans"/>
</dbReference>
<dbReference type="Proteomes" id="UP000011729">
    <property type="component" value="Chromosome"/>
</dbReference>
<gene>
    <name evidence="4" type="primary">comF</name>
    <name evidence="4" type="ordered locus">BAnh1_03290</name>
</gene>
<evidence type="ECO:0000259" key="2">
    <source>
        <dbReference type="Pfam" id="PF00156"/>
    </source>
</evidence>
<dbReference type="STRING" id="1094489.BAnh1_03290"/>
<dbReference type="AlphaFoldDB" id="M1NXK8"/>
<dbReference type="Gene3D" id="3.40.50.2020">
    <property type="match status" value="1"/>
</dbReference>
<evidence type="ECO:0000259" key="3">
    <source>
        <dbReference type="Pfam" id="PF18912"/>
    </source>
</evidence>
<dbReference type="OrthoDB" id="9779910at2"/>
<dbReference type="KEGG" id="baus:BAnh1_03290"/>
<protein>
    <submittedName>
        <fullName evidence="4">Competence protein comF</fullName>
    </submittedName>
</protein>
<dbReference type="InterPro" id="IPR044005">
    <property type="entry name" value="DZR_2"/>
</dbReference>
<dbReference type="InterPro" id="IPR000836">
    <property type="entry name" value="PRTase_dom"/>
</dbReference>
<evidence type="ECO:0000313" key="5">
    <source>
        <dbReference type="Proteomes" id="UP000011729"/>
    </source>
</evidence>
<name>M1NXK8_BARAA</name>
<dbReference type="PANTHER" id="PTHR47505">
    <property type="entry name" value="DNA UTILIZATION PROTEIN YHGH"/>
    <property type="match status" value="1"/>
</dbReference>
<dbReference type="InterPro" id="IPR029057">
    <property type="entry name" value="PRTase-like"/>
</dbReference>
<dbReference type="HOGENOM" id="CLU_054549_0_0_5"/>
<dbReference type="Pfam" id="PF18912">
    <property type="entry name" value="DZR_2"/>
    <property type="match status" value="1"/>
</dbReference>
<dbReference type="CDD" id="cd06223">
    <property type="entry name" value="PRTases_typeI"/>
    <property type="match status" value="1"/>
</dbReference>
<keyword evidence="5" id="KW-1185">Reference proteome</keyword>
<comment type="similarity">
    <text evidence="1">Belongs to the ComF/GntX family.</text>
</comment>
<dbReference type="PANTHER" id="PTHR47505:SF1">
    <property type="entry name" value="DNA UTILIZATION PROTEIN YHGH"/>
    <property type="match status" value="1"/>
</dbReference>
<dbReference type="Pfam" id="PF00156">
    <property type="entry name" value="Pribosyltran"/>
    <property type="match status" value="1"/>
</dbReference>
<accession>M1NXK8</accession>
<feature type="domain" description="Double zinc ribbon" evidence="3">
    <location>
        <begin position="20"/>
        <end position="66"/>
    </location>
</feature>
<dbReference type="SUPFAM" id="SSF53271">
    <property type="entry name" value="PRTase-like"/>
    <property type="match status" value="1"/>
</dbReference>
<feature type="domain" description="Phosphoribosyltransferase" evidence="2">
    <location>
        <begin position="201"/>
        <end position="244"/>
    </location>
</feature>